<keyword evidence="5" id="KW-1185">Reference proteome</keyword>
<evidence type="ECO:0000256" key="3">
    <source>
        <dbReference type="ARBA" id="ARBA00022833"/>
    </source>
</evidence>
<evidence type="ECO:0000256" key="2">
    <source>
        <dbReference type="ARBA" id="ARBA00022771"/>
    </source>
</evidence>
<dbReference type="InterPro" id="IPR019786">
    <property type="entry name" value="Zinc_finger_PHD-type_CS"/>
</dbReference>
<organism evidence="4 5">
    <name type="scientific">Brassicogethes aeneus</name>
    <name type="common">Rape pollen beetle</name>
    <name type="synonym">Meligethes aeneus</name>
    <dbReference type="NCBI Taxonomy" id="1431903"/>
    <lineage>
        <taxon>Eukaryota</taxon>
        <taxon>Metazoa</taxon>
        <taxon>Ecdysozoa</taxon>
        <taxon>Arthropoda</taxon>
        <taxon>Hexapoda</taxon>
        <taxon>Insecta</taxon>
        <taxon>Pterygota</taxon>
        <taxon>Neoptera</taxon>
        <taxon>Endopterygota</taxon>
        <taxon>Coleoptera</taxon>
        <taxon>Polyphaga</taxon>
        <taxon>Cucujiformia</taxon>
        <taxon>Nitidulidae</taxon>
        <taxon>Meligethinae</taxon>
        <taxon>Brassicogethes</taxon>
    </lineage>
</organism>
<sequence length="88" mass="10118">MEAQLANYVRDMDARFYGLLKSSKQGKTVLENTQNAPNEPDAICPGCDEEFTDPPDEDWIQCEKCEKWWHESCSNYLGGNYVCDFCPQ</sequence>
<keyword evidence="1" id="KW-0479">Metal-binding</keyword>
<dbReference type="PROSITE" id="PS01359">
    <property type="entry name" value="ZF_PHD_1"/>
    <property type="match status" value="1"/>
</dbReference>
<dbReference type="InterPro" id="IPR013083">
    <property type="entry name" value="Znf_RING/FYVE/PHD"/>
</dbReference>
<dbReference type="GO" id="GO:0008270">
    <property type="term" value="F:zinc ion binding"/>
    <property type="evidence" value="ECO:0007669"/>
    <property type="project" value="UniProtKB-KW"/>
</dbReference>
<name>A0A9P0AR41_BRAAE</name>
<dbReference type="InterPro" id="IPR011011">
    <property type="entry name" value="Znf_FYVE_PHD"/>
</dbReference>
<evidence type="ECO:0008006" key="6">
    <source>
        <dbReference type="Google" id="ProtNLM"/>
    </source>
</evidence>
<evidence type="ECO:0000313" key="5">
    <source>
        <dbReference type="Proteomes" id="UP001154078"/>
    </source>
</evidence>
<keyword evidence="2" id="KW-0863">Zinc-finger</keyword>
<evidence type="ECO:0000256" key="1">
    <source>
        <dbReference type="ARBA" id="ARBA00022723"/>
    </source>
</evidence>
<protein>
    <recommendedName>
        <fullName evidence="6">PHD-type domain-containing protein</fullName>
    </recommendedName>
</protein>
<reference evidence="4" key="1">
    <citation type="submission" date="2021-12" db="EMBL/GenBank/DDBJ databases">
        <authorList>
            <person name="King R."/>
        </authorList>
    </citation>
    <scope>NUCLEOTIDE SEQUENCE</scope>
</reference>
<evidence type="ECO:0000313" key="4">
    <source>
        <dbReference type="EMBL" id="CAH0546489.1"/>
    </source>
</evidence>
<accession>A0A9P0AR41</accession>
<gene>
    <name evidence="4" type="ORF">MELIAE_LOCUS640</name>
</gene>
<dbReference type="Proteomes" id="UP001154078">
    <property type="component" value="Chromosome 1"/>
</dbReference>
<dbReference type="CDD" id="cd15517">
    <property type="entry name" value="PHD_TCF19_like"/>
    <property type="match status" value="1"/>
</dbReference>
<dbReference type="Gene3D" id="3.30.40.10">
    <property type="entry name" value="Zinc/RING finger domain, C3HC4 (zinc finger)"/>
    <property type="match status" value="1"/>
</dbReference>
<dbReference type="SUPFAM" id="SSF57903">
    <property type="entry name" value="FYVE/PHD zinc finger"/>
    <property type="match status" value="1"/>
</dbReference>
<dbReference type="EMBL" id="OV121132">
    <property type="protein sequence ID" value="CAH0546489.1"/>
    <property type="molecule type" value="Genomic_DNA"/>
</dbReference>
<dbReference type="OrthoDB" id="6781095at2759"/>
<proteinExistence type="predicted"/>
<keyword evidence="3" id="KW-0862">Zinc</keyword>
<dbReference type="AlphaFoldDB" id="A0A9P0AR41"/>